<dbReference type="AlphaFoldDB" id="A0A8H5KFW3"/>
<dbReference type="Proteomes" id="UP000544095">
    <property type="component" value="Unassembled WGS sequence"/>
</dbReference>
<evidence type="ECO:0000313" key="2">
    <source>
        <dbReference type="EMBL" id="KAF5572524.1"/>
    </source>
</evidence>
<feature type="region of interest" description="Disordered" evidence="1">
    <location>
        <begin position="114"/>
        <end position="136"/>
    </location>
</feature>
<dbReference type="EMBL" id="JAAOAR010000907">
    <property type="protein sequence ID" value="KAF5572524.1"/>
    <property type="molecule type" value="Genomic_DNA"/>
</dbReference>
<gene>
    <name evidence="2" type="ORF">FPANT_13022</name>
</gene>
<accession>A0A8H5KFW3</accession>
<comment type="caution">
    <text evidence="2">The sequence shown here is derived from an EMBL/GenBank/DDBJ whole genome shotgun (WGS) entry which is preliminary data.</text>
</comment>
<feature type="compositionally biased region" description="Basic residues" evidence="1">
    <location>
        <begin position="115"/>
        <end position="126"/>
    </location>
</feature>
<keyword evidence="3" id="KW-1185">Reference proteome</keyword>
<evidence type="ECO:0000256" key="1">
    <source>
        <dbReference type="SAM" id="MobiDB-lite"/>
    </source>
</evidence>
<name>A0A8H5KFW3_9HYPO</name>
<feature type="region of interest" description="Disordered" evidence="1">
    <location>
        <begin position="1"/>
        <end position="38"/>
    </location>
</feature>
<evidence type="ECO:0000313" key="3">
    <source>
        <dbReference type="Proteomes" id="UP000544095"/>
    </source>
</evidence>
<organism evidence="2 3">
    <name type="scientific">Fusarium pseudoanthophilum</name>
    <dbReference type="NCBI Taxonomy" id="48495"/>
    <lineage>
        <taxon>Eukaryota</taxon>
        <taxon>Fungi</taxon>
        <taxon>Dikarya</taxon>
        <taxon>Ascomycota</taxon>
        <taxon>Pezizomycotina</taxon>
        <taxon>Sordariomycetes</taxon>
        <taxon>Hypocreomycetidae</taxon>
        <taxon>Hypocreales</taxon>
        <taxon>Nectriaceae</taxon>
        <taxon>Fusarium</taxon>
        <taxon>Fusarium fujikuroi species complex</taxon>
    </lineage>
</organism>
<proteinExistence type="predicted"/>
<protein>
    <submittedName>
        <fullName evidence="2">Uncharacterized protein</fullName>
    </submittedName>
</protein>
<sequence length="148" mass="16362">MPLRDPVISSGLRDTGEPPSLDEAQPPSSTIRRAVPSPHYTRRRSRFVIAIPSYPLASRCIISLGCPPRRRDGSQTQSRSLTAISYELVTPPIPFNKASMPSTITRIAAYSSQPHPRHIHLPRRARQSPSATLSRLPFNPARNAAYVS</sequence>
<reference evidence="2 3" key="1">
    <citation type="submission" date="2020-05" db="EMBL/GenBank/DDBJ databases">
        <title>Identification and distribution of gene clusters putatively required for synthesis of sphingolipid metabolism inhibitors in phylogenetically diverse species of the filamentous fungus Fusarium.</title>
        <authorList>
            <person name="Kim H.-S."/>
            <person name="Busman M."/>
            <person name="Brown D.W."/>
            <person name="Divon H."/>
            <person name="Uhlig S."/>
            <person name="Proctor R.H."/>
        </authorList>
    </citation>
    <scope>NUCLEOTIDE SEQUENCE [LARGE SCALE GENOMIC DNA]</scope>
    <source>
        <strain evidence="2 3">NRRL 25211</strain>
    </source>
</reference>